<dbReference type="CDD" id="cd06341">
    <property type="entry name" value="PBP1_ABC_ligand_binding-like"/>
    <property type="match status" value="1"/>
</dbReference>
<dbReference type="SUPFAM" id="SSF53822">
    <property type="entry name" value="Periplasmic binding protein-like I"/>
    <property type="match status" value="1"/>
</dbReference>
<evidence type="ECO:0000256" key="2">
    <source>
        <dbReference type="ARBA" id="ARBA00022729"/>
    </source>
</evidence>
<sequence precursor="true">MRRCSRLAPALALLAAATLTGCASHEAKAAGCVSPGVTPNEVRIGLLYPDSGVLAPTFSSSRAGIDARIGLANERGGVHGRKIVYDWQDDRGTADANSQGARTLVERQNVFGVIESSFSASGSAQYLADRGVPVTGIATENIWSHYRNMFSFSYTDGNAVDTFGTFVHNRGGKRVLLVQAALSASVSELTSKYDQSIRAAGLDLAGILSYSSQADNPAETARRIAESGADTVIFLIQPPDYLQVLSALRGAGRLPGLVMAVTGYDRQLLETAGAQMAGLVIPVFYRPFELGGAAVETYEKAVTRFAPQIPQAQHDFALMSYVDTDMFIRGLETAGPCPTRRAFIDGLRSVTDYDADGLIAPIDIAHGLGRTTNCYSFVQVNPTGTAFDVVDRDRCGREITP</sequence>
<proteinExistence type="inferred from homology"/>
<organism evidence="5 6">
    <name type="scientific">Frankia torreyi</name>
    <dbReference type="NCBI Taxonomy" id="1856"/>
    <lineage>
        <taxon>Bacteria</taxon>
        <taxon>Bacillati</taxon>
        <taxon>Actinomycetota</taxon>
        <taxon>Actinomycetes</taxon>
        <taxon>Frankiales</taxon>
        <taxon>Frankiaceae</taxon>
        <taxon>Frankia</taxon>
    </lineage>
</organism>
<dbReference type="PANTHER" id="PTHR30483:SF6">
    <property type="entry name" value="PERIPLASMIC BINDING PROTEIN OF ABC TRANSPORTER FOR NATURAL AMINO ACIDS"/>
    <property type="match status" value="1"/>
</dbReference>
<evidence type="ECO:0000256" key="3">
    <source>
        <dbReference type="SAM" id="SignalP"/>
    </source>
</evidence>
<dbReference type="InterPro" id="IPR051010">
    <property type="entry name" value="BCAA_transport"/>
</dbReference>
<dbReference type="InterPro" id="IPR028081">
    <property type="entry name" value="Leu-bd"/>
</dbReference>
<keyword evidence="2 3" id="KW-0732">Signal</keyword>
<evidence type="ECO:0000313" key="6">
    <source>
        <dbReference type="Proteomes" id="UP000032545"/>
    </source>
</evidence>
<dbReference type="PROSITE" id="PS51257">
    <property type="entry name" value="PROKAR_LIPOPROTEIN"/>
    <property type="match status" value="1"/>
</dbReference>
<feature type="domain" description="Leucine-binding protein" evidence="4">
    <location>
        <begin position="41"/>
        <end position="384"/>
    </location>
</feature>
<protein>
    <submittedName>
        <fullName evidence="5">Amino acid/amide ABC transporter substrate-binding protein, HAAT family</fullName>
    </submittedName>
</protein>
<gene>
    <name evidence="5" type="ORF">FF36_02320</name>
</gene>
<dbReference type="PANTHER" id="PTHR30483">
    <property type="entry name" value="LEUCINE-SPECIFIC-BINDING PROTEIN"/>
    <property type="match status" value="1"/>
</dbReference>
<dbReference type="EMBL" id="JYFN01000014">
    <property type="protein sequence ID" value="KJE23362.1"/>
    <property type="molecule type" value="Genomic_DNA"/>
</dbReference>
<comment type="similarity">
    <text evidence="1">Belongs to the leucine-binding protein family.</text>
</comment>
<name>A0A0D8BIY9_9ACTN</name>
<feature type="chain" id="PRO_5002327108" evidence="3">
    <location>
        <begin position="30"/>
        <end position="401"/>
    </location>
</feature>
<evidence type="ECO:0000313" key="5">
    <source>
        <dbReference type="EMBL" id="KJE23362.1"/>
    </source>
</evidence>
<accession>A0A0D8BIY9</accession>
<reference evidence="6" key="1">
    <citation type="submission" date="2015-02" db="EMBL/GenBank/DDBJ databases">
        <title>Draft Genome of Frankia sp. CpI1-S.</title>
        <authorList>
            <person name="Oshone R.T."/>
            <person name="Ngom M."/>
            <person name="Ghodhbane-Gtari F."/>
            <person name="Gtari M."/>
            <person name="Morris K."/>
            <person name="Thomas K."/>
            <person name="Sen A."/>
            <person name="Tisa L.S."/>
        </authorList>
    </citation>
    <scope>NUCLEOTIDE SEQUENCE [LARGE SCALE GENOMIC DNA]</scope>
    <source>
        <strain evidence="6">CpI1-S</strain>
    </source>
</reference>
<dbReference type="PATRIC" id="fig|1502723.3.peg.1343"/>
<dbReference type="Gene3D" id="3.40.50.2300">
    <property type="match status" value="2"/>
</dbReference>
<dbReference type="OrthoDB" id="26870at2"/>
<dbReference type="Proteomes" id="UP000032545">
    <property type="component" value="Unassembled WGS sequence"/>
</dbReference>
<dbReference type="Pfam" id="PF13458">
    <property type="entry name" value="Peripla_BP_6"/>
    <property type="match status" value="1"/>
</dbReference>
<dbReference type="AlphaFoldDB" id="A0A0D8BIY9"/>
<evidence type="ECO:0000256" key="1">
    <source>
        <dbReference type="ARBA" id="ARBA00010062"/>
    </source>
</evidence>
<feature type="signal peptide" evidence="3">
    <location>
        <begin position="1"/>
        <end position="29"/>
    </location>
</feature>
<dbReference type="InterPro" id="IPR028082">
    <property type="entry name" value="Peripla_BP_I"/>
</dbReference>
<comment type="caution">
    <text evidence="5">The sequence shown here is derived from an EMBL/GenBank/DDBJ whole genome shotgun (WGS) entry which is preliminary data.</text>
</comment>
<reference evidence="5 6" key="2">
    <citation type="journal article" date="2016" name="Genome Announc.">
        <title>Permanent Draft Genome Sequences for Two Variants of Frankia sp. Strain CpI1, the First Frankia Strain Isolated from Root Nodules of Comptonia peregrina.</title>
        <authorList>
            <person name="Oshone R."/>
            <person name="Hurst S.G.IV."/>
            <person name="Abebe-Akele F."/>
            <person name="Simpson S."/>
            <person name="Morris K."/>
            <person name="Thomas W.K."/>
            <person name="Tisa L.S."/>
        </authorList>
    </citation>
    <scope>NUCLEOTIDE SEQUENCE [LARGE SCALE GENOMIC DNA]</scope>
    <source>
        <strain evidence="6">CpI1-S</strain>
    </source>
</reference>
<evidence type="ECO:0000259" key="4">
    <source>
        <dbReference type="Pfam" id="PF13458"/>
    </source>
</evidence>
<keyword evidence="6" id="KW-1185">Reference proteome</keyword>
<dbReference type="RefSeq" id="WP_044884970.1">
    <property type="nucleotide sequence ID" value="NZ_JYFN01000014.1"/>
</dbReference>